<dbReference type="AlphaFoldDB" id="A0A913ZME2"/>
<feature type="repeat" description="ARM" evidence="6">
    <location>
        <begin position="470"/>
        <end position="505"/>
    </location>
</feature>
<dbReference type="InterPro" id="IPR016024">
    <property type="entry name" value="ARM-type_fold"/>
</dbReference>
<feature type="compositionally biased region" description="Polar residues" evidence="7">
    <location>
        <begin position="939"/>
        <end position="957"/>
    </location>
</feature>
<dbReference type="GO" id="GO:0005912">
    <property type="term" value="C:adherens junction"/>
    <property type="evidence" value="ECO:0007669"/>
    <property type="project" value="TreeGrafter"/>
</dbReference>
<feature type="region of interest" description="Disordered" evidence="7">
    <location>
        <begin position="936"/>
        <end position="1208"/>
    </location>
</feature>
<dbReference type="GO" id="GO:0005737">
    <property type="term" value="C:cytoplasm"/>
    <property type="evidence" value="ECO:0007669"/>
    <property type="project" value="TreeGrafter"/>
</dbReference>
<feature type="region of interest" description="Disordered" evidence="7">
    <location>
        <begin position="136"/>
        <end position="359"/>
    </location>
</feature>
<dbReference type="EnsemblMetazoa" id="XM_038196994.1">
    <property type="protein sequence ID" value="XP_038052922.1"/>
    <property type="gene ID" value="LOC119725555"/>
</dbReference>
<evidence type="ECO:0008006" key="10">
    <source>
        <dbReference type="Google" id="ProtNLM"/>
    </source>
</evidence>
<evidence type="ECO:0000256" key="4">
    <source>
        <dbReference type="ARBA" id="ARBA00022889"/>
    </source>
</evidence>
<feature type="compositionally biased region" description="Low complexity" evidence="7">
    <location>
        <begin position="168"/>
        <end position="186"/>
    </location>
</feature>
<feature type="compositionally biased region" description="Polar residues" evidence="7">
    <location>
        <begin position="700"/>
        <end position="720"/>
    </location>
</feature>
<dbReference type="GO" id="GO:0098609">
    <property type="term" value="P:cell-cell adhesion"/>
    <property type="evidence" value="ECO:0007669"/>
    <property type="project" value="InterPro"/>
</dbReference>
<evidence type="ECO:0000313" key="8">
    <source>
        <dbReference type="EnsemblMetazoa" id="XP_038052922.1"/>
    </source>
</evidence>
<dbReference type="RefSeq" id="XP_038052922.1">
    <property type="nucleotide sequence ID" value="XM_038196994.1"/>
</dbReference>
<dbReference type="InterPro" id="IPR011989">
    <property type="entry name" value="ARM-like"/>
</dbReference>
<dbReference type="InterPro" id="IPR028435">
    <property type="entry name" value="Plakophilin/d_Catenin"/>
</dbReference>
<feature type="repeat" description="ARM" evidence="6">
    <location>
        <begin position="788"/>
        <end position="825"/>
    </location>
</feature>
<dbReference type="OMA" id="QHAPEDD"/>
<proteinExistence type="inferred from homology"/>
<feature type="compositionally biased region" description="Polar residues" evidence="7">
    <location>
        <begin position="233"/>
        <end position="243"/>
    </location>
</feature>
<feature type="repeat" description="ARM" evidence="6">
    <location>
        <begin position="514"/>
        <end position="557"/>
    </location>
</feature>
<feature type="compositionally biased region" description="Basic residues" evidence="7">
    <location>
        <begin position="393"/>
        <end position="402"/>
    </location>
</feature>
<dbReference type="PROSITE" id="PS50176">
    <property type="entry name" value="ARM_REPEAT"/>
    <property type="match status" value="3"/>
</dbReference>
<feature type="compositionally biased region" description="Basic and acidic residues" evidence="7">
    <location>
        <begin position="1126"/>
        <end position="1136"/>
    </location>
</feature>
<feature type="region of interest" description="Disordered" evidence="7">
    <location>
        <begin position="372"/>
        <end position="426"/>
    </location>
</feature>
<feature type="region of interest" description="Disordered" evidence="7">
    <location>
        <begin position="659"/>
        <end position="730"/>
    </location>
</feature>
<evidence type="ECO:0000313" key="9">
    <source>
        <dbReference type="Proteomes" id="UP000887568"/>
    </source>
</evidence>
<dbReference type="Proteomes" id="UP000887568">
    <property type="component" value="Unplaced"/>
</dbReference>
<evidence type="ECO:0000256" key="2">
    <source>
        <dbReference type="ARBA" id="ARBA00005462"/>
    </source>
</evidence>
<dbReference type="GeneID" id="119725555"/>
<dbReference type="PANTHER" id="PTHR10372">
    <property type="entry name" value="PLAKOPHILLIN-RELATED"/>
    <property type="match status" value="1"/>
</dbReference>
<keyword evidence="3" id="KW-0677">Repeat</keyword>
<dbReference type="GO" id="GO:0005634">
    <property type="term" value="C:nucleus"/>
    <property type="evidence" value="ECO:0007669"/>
    <property type="project" value="TreeGrafter"/>
</dbReference>
<evidence type="ECO:0000256" key="1">
    <source>
        <dbReference type="ARBA" id="ARBA00004282"/>
    </source>
</evidence>
<dbReference type="Pfam" id="PF00514">
    <property type="entry name" value="Arm"/>
    <property type="match status" value="2"/>
</dbReference>
<dbReference type="GO" id="GO:0005886">
    <property type="term" value="C:plasma membrane"/>
    <property type="evidence" value="ECO:0007669"/>
    <property type="project" value="TreeGrafter"/>
</dbReference>
<evidence type="ECO:0000256" key="3">
    <source>
        <dbReference type="ARBA" id="ARBA00022737"/>
    </source>
</evidence>
<dbReference type="SMART" id="SM00185">
    <property type="entry name" value="ARM"/>
    <property type="match status" value="5"/>
</dbReference>
<keyword evidence="9" id="KW-1185">Reference proteome</keyword>
<feature type="region of interest" description="Disordered" evidence="7">
    <location>
        <begin position="65"/>
        <end position="93"/>
    </location>
</feature>
<sequence>MSLVRMPERDNGQELALRSAINQAQRDLHAEPDTPSHILKTVQQQEEKFEKLTRELDKERQSVLNQFERSRQESETGTFASISETEDSFSFRRSAVNESVLESESSVDSKAYNNSHLIDSALDALREHKVMDTGDSMHYPGYGNGPDRSYNDYGSPAVNGHAESPGPKQQVKKTTQVTITKHTVQTRIVQSPDGRDSPAYDGRNYDRPADYPAHPDDYRGSNESPYPGDQYDGNRQYNKTPSIDGSDRPGYRGDPGQERYDRSYNDTPSDMYAPSVEGSDRYGTAPRSQNAYDSPRPQYGDRYDERPVEPRADTYNNYADPYDDRYPLPAHEDWDSRLPPEEGHYNGSYPYDNHHPDDITADTAHEQMAPLGAMDRTGSQDTVEYDKYDKGPSRYRHSHHVHRSQDSIPRKSSMGSGSGKDDPQWRTPDLQEIIDYLSDTNPAIVANAAGYLQHLTYGDDPIKNKTRSLGGIPILVELLGNPTPEIHKCACGALRNISYGKANEENKGAIKNAGGVPALVRLLRTTRDPDTKELVTGTLWNLSSSEPLKKAIIDDGLSVFVNDIIVPDSGWNQEDPENYPNDNAWSGVYRNTTGCLRNVSSSGLEARRKMRDCIGLVDSLVHVIKSAIDTNNVDNKVVENTMCIIRNLSFKICNEANHPDAIPAPPPRATPSRNGVASPPKKKPDDSGCFGGNKKKKTDSSTPAGKQATSTLPRTMTWDPNTPIPERRQPPRGGELLFAHEMVGTYLKLLSECSNHVTLEATTGTIQNISSGEWRWALYVRAQVRKEKGLAVLVELLRLENDKIVSAVARALRNLALDTRNKELIGKYAMRDLVFRLPSSDVSASSATDSSRQQLSTDTLVAILNALQEMINRNPENSKSLRDASGIEKLVSITKSRNKYPPTVIKCAFQVLSTMWNFKDLRPLYKQDGWEEQHFSPGVWTTSRSPNKSQTLQTPSSERMGGPTPQRSSSTPGATPAGRLDYEASPLPVKTAPPRDEAPPPFSYDSYDRRQEQQQQRSAPYDTIRSQGSEPVVARDERDMEDPYINVRQPSYARDSMSAYSDEAPKAAAEEEPLPPATDQPGARDSMSQFSDEASSYVPERQEPLPASFAVPQTRDSMSAYSEEAPSERSRDDIPMRELNYASIDHGQVNETSGGRRGPPVGGVAVFGGRDPPPQRDNVVYAQVNKNRQPSSAVYLDSGGGPAGDSWV</sequence>
<feature type="compositionally biased region" description="Basic and acidic residues" evidence="7">
    <location>
        <begin position="322"/>
        <end position="344"/>
    </location>
</feature>
<dbReference type="OrthoDB" id="3245100at2759"/>
<evidence type="ECO:0000256" key="6">
    <source>
        <dbReference type="PROSITE-ProRule" id="PRU00259"/>
    </source>
</evidence>
<comment type="similarity">
    <text evidence="2">Belongs to the beta-catenin family.</text>
</comment>
<keyword evidence="5" id="KW-0965">Cell junction</keyword>
<name>A0A913ZME2_PATMI</name>
<organism evidence="8 9">
    <name type="scientific">Patiria miniata</name>
    <name type="common">Bat star</name>
    <name type="synonym">Asterina miniata</name>
    <dbReference type="NCBI Taxonomy" id="46514"/>
    <lineage>
        <taxon>Eukaryota</taxon>
        <taxon>Metazoa</taxon>
        <taxon>Echinodermata</taxon>
        <taxon>Eleutherozoa</taxon>
        <taxon>Asterozoa</taxon>
        <taxon>Asteroidea</taxon>
        <taxon>Valvatacea</taxon>
        <taxon>Valvatida</taxon>
        <taxon>Asterinidae</taxon>
        <taxon>Patiria</taxon>
    </lineage>
</organism>
<feature type="compositionally biased region" description="Gly residues" evidence="7">
    <location>
        <begin position="1198"/>
        <end position="1208"/>
    </location>
</feature>
<protein>
    <recommendedName>
        <fullName evidence="10">Armadillo repeat protein deleted in velo-cardio-facial syndrome</fullName>
    </recommendedName>
</protein>
<feature type="compositionally biased region" description="Basic and acidic residues" evidence="7">
    <location>
        <begin position="299"/>
        <end position="312"/>
    </location>
</feature>
<feature type="compositionally biased region" description="Polar residues" evidence="7">
    <location>
        <begin position="1013"/>
        <end position="1029"/>
    </location>
</feature>
<dbReference type="Gene3D" id="1.25.10.10">
    <property type="entry name" value="Leucine-rich Repeat Variant"/>
    <property type="match status" value="1"/>
</dbReference>
<accession>A0A913ZME2</accession>
<dbReference type="PANTHER" id="PTHR10372:SF27">
    <property type="entry name" value="ADHERENS JUNCTION PROTEIN P120"/>
    <property type="match status" value="1"/>
</dbReference>
<feature type="compositionally biased region" description="Basic and acidic residues" evidence="7">
    <location>
        <begin position="245"/>
        <end position="264"/>
    </location>
</feature>
<comment type="subcellular location">
    <subcellularLocation>
        <location evidence="1">Cell junction</location>
    </subcellularLocation>
</comment>
<dbReference type="InterPro" id="IPR000225">
    <property type="entry name" value="Armadillo"/>
</dbReference>
<reference evidence="8" key="1">
    <citation type="submission" date="2022-11" db="UniProtKB">
        <authorList>
            <consortium name="EnsemblMetazoa"/>
        </authorList>
    </citation>
    <scope>IDENTIFICATION</scope>
</reference>
<keyword evidence="4" id="KW-0130">Cell adhesion</keyword>
<dbReference type="SUPFAM" id="SSF48371">
    <property type="entry name" value="ARM repeat"/>
    <property type="match status" value="1"/>
</dbReference>
<evidence type="ECO:0000256" key="5">
    <source>
        <dbReference type="ARBA" id="ARBA00022949"/>
    </source>
</evidence>
<feature type="compositionally biased region" description="Basic and acidic residues" evidence="7">
    <location>
        <begin position="193"/>
        <end position="220"/>
    </location>
</feature>
<evidence type="ECO:0000256" key="7">
    <source>
        <dbReference type="SAM" id="MobiDB-lite"/>
    </source>
</evidence>